<evidence type="ECO:0000259" key="3">
    <source>
        <dbReference type="Pfam" id="PF11926"/>
    </source>
</evidence>
<dbReference type="InterPro" id="IPR024593">
    <property type="entry name" value="DUF3444"/>
</dbReference>
<proteinExistence type="predicted"/>
<dbReference type="Pfam" id="PF11926">
    <property type="entry name" value="DUF3444"/>
    <property type="match status" value="1"/>
</dbReference>
<feature type="coiled-coil region" evidence="1">
    <location>
        <begin position="218"/>
        <end position="248"/>
    </location>
</feature>
<feature type="compositionally biased region" description="Basic and acidic residues" evidence="2">
    <location>
        <begin position="185"/>
        <end position="203"/>
    </location>
</feature>
<feature type="domain" description="DUF3444" evidence="3">
    <location>
        <begin position="525"/>
        <end position="720"/>
    </location>
</feature>
<evidence type="ECO:0000256" key="2">
    <source>
        <dbReference type="SAM" id="MobiDB-lite"/>
    </source>
</evidence>
<keyword evidence="1" id="KW-0175">Coiled coil</keyword>
<accession>A0AAU9S130</accession>
<feature type="region of interest" description="Disordered" evidence="2">
    <location>
        <begin position="427"/>
        <end position="528"/>
    </location>
</feature>
<protein>
    <recommendedName>
        <fullName evidence="3">DUF3444 domain-containing protein</fullName>
    </recommendedName>
</protein>
<feature type="compositionally biased region" description="Basic and acidic residues" evidence="2">
    <location>
        <begin position="488"/>
        <end position="499"/>
    </location>
</feature>
<organism evidence="4 5">
    <name type="scientific">Thlaspi arvense</name>
    <name type="common">Field penny-cress</name>
    <dbReference type="NCBI Taxonomy" id="13288"/>
    <lineage>
        <taxon>Eukaryota</taxon>
        <taxon>Viridiplantae</taxon>
        <taxon>Streptophyta</taxon>
        <taxon>Embryophyta</taxon>
        <taxon>Tracheophyta</taxon>
        <taxon>Spermatophyta</taxon>
        <taxon>Magnoliopsida</taxon>
        <taxon>eudicotyledons</taxon>
        <taxon>Gunneridae</taxon>
        <taxon>Pentapetalae</taxon>
        <taxon>rosids</taxon>
        <taxon>malvids</taxon>
        <taxon>Brassicales</taxon>
        <taxon>Brassicaceae</taxon>
        <taxon>Thlaspideae</taxon>
        <taxon>Thlaspi</taxon>
    </lineage>
</organism>
<reference evidence="4 5" key="1">
    <citation type="submission" date="2022-03" db="EMBL/GenBank/DDBJ databases">
        <authorList>
            <person name="Nunn A."/>
            <person name="Chopra R."/>
            <person name="Nunn A."/>
            <person name="Contreras Garrido A."/>
        </authorList>
    </citation>
    <scope>NUCLEOTIDE SEQUENCE [LARGE SCALE GENOMIC DNA]</scope>
</reference>
<sequence>SNKTPILQLQREGEITMGTESSLSSVGDTSEKDPAPALNEEQSRKRVFGSDLMVREGGFVGLVGNNVGVSGLNQIHELASSVLEFSRKWEEIDERYTYMDDLIKERAMEAELREKSVMERGLELEKKAERLKEVEERERKIGLLEKSMTFRLEEKEIVNDVKQYLVSSVISLVLEKANEEAMGELEERGKEVERSSKSNDEKSCELEKTVKEFNLKQKESIEERSKEAELVKESLKQLEAREKELSLLDETVKEKATELEKKEEIFEAEQKAKSEEMELKSKFLEVKEKKLEEREKEVILKKRELEEGFDGLKEKGKETERLSKLNDEKSCELERKMKEFDLKQKVLIERRNKDAELLKESLKQLEEGEKELSLLDEAIEELIELEKKEELFEAEQKVKSEEIELKSKFLEVKEKKLEEREKEIELKKSELEEKVKSEEKEKKPEERNLQEGSIQAETCKRSRVQLLAEKGSEASSSTHPAKKRRSHNHDDADKEKDLACADSASTSSFEQTNKAHEEETDKNPEQRNIVDSEFHDFKKTMSSFVVDTIWAVNDPKDGMPRFYAKINRICKSGFSLDVTWFESIDEESVHVACGRFTYGSTESISHLTFSHELQHTIHGGDLVTVNPKKGETWALYTDWSKSWDSNPEQHKPPYRYDLVEIVNSFDDDLGVGVSYLGKVRGFVSVFESVEKDGVFQFLIAPGEMHRFSHRVPSVRLSGEEKEGVPADSFELDPAAVPSYILLEDSC</sequence>
<dbReference type="EMBL" id="OU466859">
    <property type="protein sequence ID" value="CAH2055058.1"/>
    <property type="molecule type" value="Genomic_DNA"/>
</dbReference>
<dbReference type="AlphaFoldDB" id="A0AAU9S130"/>
<feature type="coiled-coil region" evidence="1">
    <location>
        <begin position="274"/>
        <end position="304"/>
    </location>
</feature>
<feature type="region of interest" description="Disordered" evidence="2">
    <location>
        <begin position="183"/>
        <end position="203"/>
    </location>
</feature>
<feature type="compositionally biased region" description="Basic and acidic residues" evidence="2">
    <location>
        <begin position="427"/>
        <end position="449"/>
    </location>
</feature>
<dbReference type="PANTHER" id="PTHR45089:SF37">
    <property type="entry name" value="DUF3444 DOMAIN-CONTAINING PROTEIN"/>
    <property type="match status" value="1"/>
</dbReference>
<feature type="compositionally biased region" description="Basic and acidic residues" evidence="2">
    <location>
        <begin position="513"/>
        <end position="528"/>
    </location>
</feature>
<keyword evidence="5" id="KW-1185">Reference proteome</keyword>
<feature type="compositionally biased region" description="Polar residues" evidence="2">
    <location>
        <begin position="503"/>
        <end position="512"/>
    </location>
</feature>
<evidence type="ECO:0000256" key="1">
    <source>
        <dbReference type="SAM" id="Coils"/>
    </source>
</evidence>
<evidence type="ECO:0000313" key="4">
    <source>
        <dbReference type="EMBL" id="CAH2055058.1"/>
    </source>
</evidence>
<gene>
    <name evidence="4" type="ORF">TAV2_LOCUS11800</name>
</gene>
<feature type="region of interest" description="Disordered" evidence="2">
    <location>
        <begin position="1"/>
        <end position="43"/>
    </location>
</feature>
<dbReference type="Proteomes" id="UP000836841">
    <property type="component" value="Chromosome 3"/>
</dbReference>
<feature type="non-terminal residue" evidence="4">
    <location>
        <position position="1"/>
    </location>
</feature>
<evidence type="ECO:0000313" key="5">
    <source>
        <dbReference type="Proteomes" id="UP000836841"/>
    </source>
</evidence>
<dbReference type="PANTHER" id="PTHR45089">
    <property type="entry name" value="DNAJ HEAT SHOCK AMINO-TERMINAL DOMAIN PROTEIN-RELATED"/>
    <property type="match status" value="1"/>
</dbReference>
<feature type="compositionally biased region" description="Polar residues" evidence="2">
    <location>
        <begin position="18"/>
        <end position="28"/>
    </location>
</feature>
<name>A0AAU9S130_THLAR</name>